<dbReference type="InterPro" id="IPR058240">
    <property type="entry name" value="rSAM_sf"/>
</dbReference>
<organism evidence="6">
    <name type="scientific">hydrocarbon metagenome</name>
    <dbReference type="NCBI Taxonomy" id="938273"/>
    <lineage>
        <taxon>unclassified sequences</taxon>
        <taxon>metagenomes</taxon>
        <taxon>ecological metagenomes</taxon>
    </lineage>
</organism>
<dbReference type="GO" id="GO:0046872">
    <property type="term" value="F:metal ion binding"/>
    <property type="evidence" value="ECO:0007669"/>
    <property type="project" value="UniProtKB-KW"/>
</dbReference>
<dbReference type="EMBL" id="LNQE01000993">
    <property type="protein sequence ID" value="KUG22048.1"/>
    <property type="molecule type" value="Genomic_DNA"/>
</dbReference>
<proteinExistence type="predicted"/>
<dbReference type="InterPro" id="IPR013785">
    <property type="entry name" value="Aldolase_TIM"/>
</dbReference>
<dbReference type="Gene3D" id="3.20.20.70">
    <property type="entry name" value="Aldolase class I"/>
    <property type="match status" value="1"/>
</dbReference>
<keyword evidence="2" id="KW-0479">Metal-binding</keyword>
<keyword evidence="1" id="KW-0949">S-adenosyl-L-methionine</keyword>
<dbReference type="CDD" id="cd01335">
    <property type="entry name" value="Radical_SAM"/>
    <property type="match status" value="1"/>
</dbReference>
<dbReference type="InterPro" id="IPR007197">
    <property type="entry name" value="rSAM"/>
</dbReference>
<evidence type="ECO:0000256" key="1">
    <source>
        <dbReference type="ARBA" id="ARBA00022691"/>
    </source>
</evidence>
<reference evidence="6" key="1">
    <citation type="journal article" date="2015" name="Proc. Natl. Acad. Sci. U.S.A.">
        <title>Networks of energetic and metabolic interactions define dynamics in microbial communities.</title>
        <authorList>
            <person name="Embree M."/>
            <person name="Liu J.K."/>
            <person name="Al-Bassam M.M."/>
            <person name="Zengler K."/>
        </authorList>
    </citation>
    <scope>NUCLEOTIDE SEQUENCE</scope>
</reference>
<keyword evidence="3" id="KW-0408">Iron</keyword>
<evidence type="ECO:0000259" key="5">
    <source>
        <dbReference type="Pfam" id="PF04055"/>
    </source>
</evidence>
<accession>A0A0W8FMC0</accession>
<dbReference type="SFLD" id="SFLDS00029">
    <property type="entry name" value="Radical_SAM"/>
    <property type="match status" value="1"/>
</dbReference>
<evidence type="ECO:0000256" key="3">
    <source>
        <dbReference type="ARBA" id="ARBA00023004"/>
    </source>
</evidence>
<dbReference type="Pfam" id="PF04055">
    <property type="entry name" value="Radical_SAM"/>
    <property type="match status" value="1"/>
</dbReference>
<name>A0A0W8FMC0_9ZZZZ</name>
<evidence type="ECO:0000256" key="4">
    <source>
        <dbReference type="ARBA" id="ARBA00023014"/>
    </source>
</evidence>
<protein>
    <submittedName>
        <fullName evidence="6">Radical sam</fullName>
    </submittedName>
</protein>
<keyword evidence="4" id="KW-0411">Iron-sulfur</keyword>
<dbReference type="GO" id="GO:0051536">
    <property type="term" value="F:iron-sulfur cluster binding"/>
    <property type="evidence" value="ECO:0007669"/>
    <property type="project" value="UniProtKB-KW"/>
</dbReference>
<evidence type="ECO:0000256" key="2">
    <source>
        <dbReference type="ARBA" id="ARBA00022723"/>
    </source>
</evidence>
<sequence>MKTVSSLLDKDWYERYKRISNLNIRSSIYDVTNRCNLRCKGCFFFSSGEHQAAPEEMDIKKWEDFIDREKERGVNLAILIGGEPTLCMDRVEAFYKRLPTYCATNGLIKVPRDKFPDMMVGISLWGSGEDEKVLRGRDTFAISSKNYEGDKYTYYLYTITPRQVGKIEPVIKRIVDVGLKVHLQLLSNDEGVDGFSWHEGELKDLRFEMDEMLDKYPQTVISCKYYHEVITTGKMMGRSFGWEECPSVTESLDCRENRPRRLIHFARWASDLKTVHRCCTSATRDCSTCKDGAAHMSWVMVNKREHLKSTKDLQNWIEVYEMFAKLYHFIPW</sequence>
<feature type="domain" description="Radical SAM core" evidence="5">
    <location>
        <begin position="31"/>
        <end position="96"/>
    </location>
</feature>
<dbReference type="AlphaFoldDB" id="A0A0W8FMC0"/>
<evidence type="ECO:0000313" key="6">
    <source>
        <dbReference type="EMBL" id="KUG22048.1"/>
    </source>
</evidence>
<dbReference type="SUPFAM" id="SSF102114">
    <property type="entry name" value="Radical SAM enzymes"/>
    <property type="match status" value="1"/>
</dbReference>
<comment type="caution">
    <text evidence="6">The sequence shown here is derived from an EMBL/GenBank/DDBJ whole genome shotgun (WGS) entry which is preliminary data.</text>
</comment>
<dbReference type="GO" id="GO:0003824">
    <property type="term" value="F:catalytic activity"/>
    <property type="evidence" value="ECO:0007669"/>
    <property type="project" value="InterPro"/>
</dbReference>
<gene>
    <name evidence="6" type="ORF">ASZ90_008182</name>
</gene>